<dbReference type="PANTHER" id="PTHR12302:SF26">
    <property type="entry name" value="BLR1266 PROTEIN"/>
    <property type="match status" value="1"/>
</dbReference>
<keyword evidence="4" id="KW-1185">Reference proteome</keyword>
<reference evidence="3 4" key="1">
    <citation type="submission" date="2024-02" db="EMBL/GenBank/DDBJ databases">
        <title>A new putative Pannonibacter species isolated from two cases of bloodstream infections in paediatric patients.</title>
        <authorList>
            <person name="Castellana S."/>
            <person name="De Laurentiis V."/>
            <person name="Grassi M."/>
            <person name="De Leonardis F."/>
            <person name="Mosca A."/>
            <person name="De Carlo C."/>
            <person name="Sparapano E."/>
            <person name="Ronga L."/>
            <person name="Santacroce L."/>
            <person name="Chironna M."/>
            <person name="De Robertis A."/>
            <person name="Bianco A."/>
            <person name="Del Sambro L."/>
            <person name="Capozzi L."/>
            <person name="Parisi A."/>
        </authorList>
    </citation>
    <scope>NUCLEOTIDE SEQUENCE [LARGE SCALE GENOMIC DNA]</scope>
    <source>
        <strain evidence="3 4">Pt2</strain>
    </source>
</reference>
<protein>
    <submittedName>
        <fullName evidence="3">Thermonuclease family protein</fullName>
    </submittedName>
</protein>
<dbReference type="PANTHER" id="PTHR12302">
    <property type="entry name" value="EBNA2 BINDING PROTEIN P100"/>
    <property type="match status" value="1"/>
</dbReference>
<name>A0ABU7ZNI0_9HYPH</name>
<sequence>MKTNAIRHFLRSSLLLCAPVIAACIAGGAAPLTLQALKVTDGDTIVLNGEKIRLEGIDAPELAQRCLTPTGKEYRCGKEAADALRTFLANGPVVCRGATLDDYGRRLGTCYSGALNVNAAMVESGHAFAFVRYSSSYVAEETRARAGKAGIFAGTAEAPWDFRAAKWQNASAERHVQASADAQKECPIKGNISKNGRIYHMPWSASYARTSITESTGERWFCSEAEAIAAGWRAPRGS</sequence>
<dbReference type="SMART" id="SM00318">
    <property type="entry name" value="SNc"/>
    <property type="match status" value="1"/>
</dbReference>
<evidence type="ECO:0000259" key="2">
    <source>
        <dbReference type="PROSITE" id="PS50830"/>
    </source>
</evidence>
<accession>A0ABU7ZNI0</accession>
<dbReference type="EMBL" id="JBAKBE010000006">
    <property type="protein sequence ID" value="MEH0096790.1"/>
    <property type="molecule type" value="Genomic_DNA"/>
</dbReference>
<evidence type="ECO:0000256" key="1">
    <source>
        <dbReference type="SAM" id="SignalP"/>
    </source>
</evidence>
<dbReference type="InterPro" id="IPR035437">
    <property type="entry name" value="SNase_OB-fold_sf"/>
</dbReference>
<feature type="domain" description="TNase-like" evidence="2">
    <location>
        <begin position="30"/>
        <end position="154"/>
    </location>
</feature>
<gene>
    <name evidence="3" type="ORF">V6L76_11025</name>
</gene>
<organism evidence="3 4">
    <name type="scientific">Pannonibacter anstelovis</name>
    <dbReference type="NCBI Taxonomy" id="3121537"/>
    <lineage>
        <taxon>Bacteria</taxon>
        <taxon>Pseudomonadati</taxon>
        <taxon>Pseudomonadota</taxon>
        <taxon>Alphaproteobacteria</taxon>
        <taxon>Hyphomicrobiales</taxon>
        <taxon>Stappiaceae</taxon>
        <taxon>Pannonibacter</taxon>
    </lineage>
</organism>
<dbReference type="RefSeq" id="WP_334251261.1">
    <property type="nucleotide sequence ID" value="NZ_JBAKBE010000006.1"/>
</dbReference>
<dbReference type="Pfam" id="PF00565">
    <property type="entry name" value="SNase"/>
    <property type="match status" value="1"/>
</dbReference>
<dbReference type="PROSITE" id="PS50830">
    <property type="entry name" value="TNASE_3"/>
    <property type="match status" value="1"/>
</dbReference>
<dbReference type="InterPro" id="IPR016071">
    <property type="entry name" value="Staphylococal_nuclease_OB-fold"/>
</dbReference>
<feature type="chain" id="PRO_5045726931" evidence="1">
    <location>
        <begin position="23"/>
        <end position="238"/>
    </location>
</feature>
<proteinExistence type="predicted"/>
<evidence type="ECO:0000313" key="4">
    <source>
        <dbReference type="Proteomes" id="UP001380822"/>
    </source>
</evidence>
<dbReference type="SUPFAM" id="SSF50199">
    <property type="entry name" value="Staphylococcal nuclease"/>
    <property type="match status" value="1"/>
</dbReference>
<dbReference type="Proteomes" id="UP001380822">
    <property type="component" value="Unassembled WGS sequence"/>
</dbReference>
<comment type="caution">
    <text evidence="3">The sequence shown here is derived from an EMBL/GenBank/DDBJ whole genome shotgun (WGS) entry which is preliminary data.</text>
</comment>
<dbReference type="Gene3D" id="2.40.50.90">
    <property type="match status" value="1"/>
</dbReference>
<keyword evidence="1" id="KW-0732">Signal</keyword>
<evidence type="ECO:0000313" key="3">
    <source>
        <dbReference type="EMBL" id="MEH0096790.1"/>
    </source>
</evidence>
<feature type="signal peptide" evidence="1">
    <location>
        <begin position="1"/>
        <end position="22"/>
    </location>
</feature>
<dbReference type="PROSITE" id="PS51257">
    <property type="entry name" value="PROKAR_LIPOPROTEIN"/>
    <property type="match status" value="1"/>
</dbReference>